<evidence type="ECO:0000259" key="11">
    <source>
        <dbReference type="Pfam" id="PF18317"/>
    </source>
</evidence>
<dbReference type="InterPro" id="IPR041121">
    <property type="entry name" value="SDH_C"/>
</dbReference>
<dbReference type="InterPro" id="IPR036291">
    <property type="entry name" value="NAD(P)-bd_dom_sf"/>
</dbReference>
<dbReference type="Pfam" id="PF18317">
    <property type="entry name" value="SDH_C"/>
    <property type="match status" value="1"/>
</dbReference>
<comment type="similarity">
    <text evidence="8">Belongs to the shikimate dehydrogenase family.</text>
</comment>
<feature type="binding site" evidence="8">
    <location>
        <position position="102"/>
    </location>
    <ligand>
        <name>shikimate</name>
        <dbReference type="ChEBI" id="CHEBI:36208"/>
    </ligand>
</feature>
<comment type="catalytic activity">
    <reaction evidence="7 8">
        <text>shikimate + NADP(+) = 3-dehydroshikimate + NADPH + H(+)</text>
        <dbReference type="Rhea" id="RHEA:17737"/>
        <dbReference type="ChEBI" id="CHEBI:15378"/>
        <dbReference type="ChEBI" id="CHEBI:16630"/>
        <dbReference type="ChEBI" id="CHEBI:36208"/>
        <dbReference type="ChEBI" id="CHEBI:57783"/>
        <dbReference type="ChEBI" id="CHEBI:58349"/>
        <dbReference type="EC" id="1.1.1.25"/>
    </reaction>
</comment>
<evidence type="ECO:0000256" key="7">
    <source>
        <dbReference type="ARBA" id="ARBA00049442"/>
    </source>
</evidence>
<evidence type="ECO:0000259" key="9">
    <source>
        <dbReference type="Pfam" id="PF01488"/>
    </source>
</evidence>
<accession>A0ABW0HKQ1</accession>
<feature type="active site" description="Proton acceptor" evidence="8">
    <location>
        <position position="66"/>
    </location>
</feature>
<dbReference type="Pfam" id="PF01488">
    <property type="entry name" value="Shikimate_DH"/>
    <property type="match status" value="1"/>
</dbReference>
<dbReference type="InterPro" id="IPR013708">
    <property type="entry name" value="Shikimate_DH-bd_N"/>
</dbReference>
<feature type="binding site" evidence="8">
    <location>
        <begin position="128"/>
        <end position="132"/>
    </location>
    <ligand>
        <name>NADP(+)</name>
        <dbReference type="ChEBI" id="CHEBI:58349"/>
    </ligand>
</feature>
<dbReference type="CDD" id="cd01065">
    <property type="entry name" value="NAD_bind_Shikimate_DH"/>
    <property type="match status" value="1"/>
</dbReference>
<evidence type="ECO:0000256" key="5">
    <source>
        <dbReference type="ARBA" id="ARBA00023002"/>
    </source>
</evidence>
<name>A0ABW0HKQ1_9HYPH</name>
<feature type="domain" description="Quinate/shikimate 5-dehydrogenase/glutamyl-tRNA reductase" evidence="9">
    <location>
        <begin position="121"/>
        <end position="192"/>
    </location>
</feature>
<comment type="caution">
    <text evidence="12">The sequence shown here is derived from an EMBL/GenBank/DDBJ whole genome shotgun (WGS) entry which is preliminary data.</text>
</comment>
<evidence type="ECO:0000259" key="10">
    <source>
        <dbReference type="Pfam" id="PF08501"/>
    </source>
</evidence>
<evidence type="ECO:0000256" key="4">
    <source>
        <dbReference type="ARBA" id="ARBA00022857"/>
    </source>
</evidence>
<evidence type="ECO:0000256" key="6">
    <source>
        <dbReference type="ARBA" id="ARBA00023141"/>
    </source>
</evidence>
<feature type="domain" description="Shikimate dehydrogenase substrate binding N-terminal" evidence="10">
    <location>
        <begin position="7"/>
        <end position="89"/>
    </location>
</feature>
<feature type="binding site" evidence="8">
    <location>
        <position position="62"/>
    </location>
    <ligand>
        <name>shikimate</name>
        <dbReference type="ChEBI" id="CHEBI:36208"/>
    </ligand>
</feature>
<organism evidence="12 13">
    <name type="scientific">Bosea vestrisii</name>
    <dbReference type="NCBI Taxonomy" id="151416"/>
    <lineage>
        <taxon>Bacteria</taxon>
        <taxon>Pseudomonadati</taxon>
        <taxon>Pseudomonadota</taxon>
        <taxon>Alphaproteobacteria</taxon>
        <taxon>Hyphomicrobiales</taxon>
        <taxon>Boseaceae</taxon>
        <taxon>Bosea</taxon>
    </lineage>
</organism>
<evidence type="ECO:0000256" key="2">
    <source>
        <dbReference type="ARBA" id="ARBA00012962"/>
    </source>
</evidence>
<dbReference type="Pfam" id="PF08501">
    <property type="entry name" value="Shikimate_dh_N"/>
    <property type="match status" value="1"/>
</dbReference>
<dbReference type="Gene3D" id="3.40.50.720">
    <property type="entry name" value="NAD(P)-binding Rossmann-like Domain"/>
    <property type="match status" value="1"/>
</dbReference>
<evidence type="ECO:0000313" key="12">
    <source>
        <dbReference type="EMBL" id="MFC5396674.1"/>
    </source>
</evidence>
<dbReference type="PANTHER" id="PTHR21089:SF1">
    <property type="entry name" value="BIFUNCTIONAL 3-DEHYDROQUINATE DEHYDRATASE_SHIKIMATE DEHYDROGENASE, CHLOROPLASTIC"/>
    <property type="match status" value="1"/>
</dbReference>
<dbReference type="SUPFAM" id="SSF53223">
    <property type="entry name" value="Aminoacid dehydrogenase-like, N-terminal domain"/>
    <property type="match status" value="1"/>
</dbReference>
<comment type="pathway">
    <text evidence="1 8">Metabolic intermediate biosynthesis; chorismate biosynthesis; chorismate from D-erythrose 4-phosphate and phosphoenolpyruvate: step 4/7.</text>
</comment>
<dbReference type="HAMAP" id="MF_00222">
    <property type="entry name" value="Shikimate_DH_AroE"/>
    <property type="match status" value="1"/>
</dbReference>
<gene>
    <name evidence="8" type="primary">aroE</name>
    <name evidence="12" type="ORF">ACFPPC_28915</name>
</gene>
<keyword evidence="6 8" id="KW-0057">Aromatic amino acid biosynthesis</keyword>
<sequence>MAKRCFIIGHPVAHSRSPLIHGHWLAEHGLAGSYERVDVPPAEVAGFIARLRSGEFVGGNVTVPNKEVVLPLLDEASGTALAMGAANTLWMDGDTLRGDNTDAYGFLAHLDACVPGWAGRSNTALILGAGGAARAVIHGLVERGLGSILLVNRSPERAVELAASFPGTVEARPWQDGARLVGESDLIVNTTSLGMHGQPPLEIDLSALRSGTIVDDIVYVPLETPLLAEARRRGGIPVDGLGMLLHQAVPGFERWFGVRPQVTAELRAKLEVDIPRA</sequence>
<dbReference type="NCBIfam" id="NF001312">
    <property type="entry name" value="PRK00258.1-4"/>
    <property type="match status" value="1"/>
</dbReference>
<evidence type="ECO:0000313" key="13">
    <source>
        <dbReference type="Proteomes" id="UP001596104"/>
    </source>
</evidence>
<dbReference type="NCBIfam" id="TIGR00507">
    <property type="entry name" value="aroE"/>
    <property type="match status" value="1"/>
</dbReference>
<dbReference type="Gene3D" id="3.40.50.10860">
    <property type="entry name" value="Leucine Dehydrogenase, chain A, domain 1"/>
    <property type="match status" value="1"/>
</dbReference>
<reference evidence="13" key="1">
    <citation type="journal article" date="2019" name="Int. J. Syst. Evol. Microbiol.">
        <title>The Global Catalogue of Microorganisms (GCM) 10K type strain sequencing project: providing services to taxonomists for standard genome sequencing and annotation.</title>
        <authorList>
            <consortium name="The Broad Institute Genomics Platform"/>
            <consortium name="The Broad Institute Genome Sequencing Center for Infectious Disease"/>
            <person name="Wu L."/>
            <person name="Ma J."/>
        </authorList>
    </citation>
    <scope>NUCLEOTIDE SEQUENCE [LARGE SCALE GENOMIC DNA]</scope>
    <source>
        <strain evidence="13">CGMCC 1.16326</strain>
    </source>
</reference>
<dbReference type="SUPFAM" id="SSF51735">
    <property type="entry name" value="NAD(P)-binding Rossmann-fold domains"/>
    <property type="match status" value="1"/>
</dbReference>
<dbReference type="InterPro" id="IPR011342">
    <property type="entry name" value="Shikimate_DH"/>
</dbReference>
<dbReference type="Proteomes" id="UP001596104">
    <property type="component" value="Unassembled WGS sequence"/>
</dbReference>
<keyword evidence="4 8" id="KW-0521">NADP</keyword>
<proteinExistence type="inferred from homology"/>
<protein>
    <recommendedName>
        <fullName evidence="2 8">Shikimate dehydrogenase (NADP(+))</fullName>
        <shortName evidence="8">SDH</shortName>
        <ecNumber evidence="2 8">1.1.1.25</ecNumber>
    </recommendedName>
</protein>
<dbReference type="RefSeq" id="WP_377013339.1">
    <property type="nucleotide sequence ID" value="NZ_JBHSLV010000072.1"/>
</dbReference>
<keyword evidence="5 8" id="KW-0560">Oxidoreductase</keyword>
<feature type="domain" description="SDH C-terminal" evidence="11">
    <location>
        <begin position="240"/>
        <end position="262"/>
    </location>
</feature>
<evidence type="ECO:0000256" key="8">
    <source>
        <dbReference type="HAMAP-Rule" id="MF_00222"/>
    </source>
</evidence>
<evidence type="ECO:0000256" key="3">
    <source>
        <dbReference type="ARBA" id="ARBA00022605"/>
    </source>
</evidence>
<dbReference type="GO" id="GO:0004764">
    <property type="term" value="F:shikimate 3-dehydrogenase (NADP+) activity"/>
    <property type="evidence" value="ECO:0007669"/>
    <property type="project" value="UniProtKB-EC"/>
</dbReference>
<dbReference type="InterPro" id="IPR046346">
    <property type="entry name" value="Aminoacid_DH-like_N_sf"/>
</dbReference>
<dbReference type="EC" id="1.1.1.25" evidence="2 8"/>
<dbReference type="EMBL" id="JBHSLV010000072">
    <property type="protein sequence ID" value="MFC5396674.1"/>
    <property type="molecule type" value="Genomic_DNA"/>
</dbReference>
<comment type="subunit">
    <text evidence="8">Homodimer.</text>
</comment>
<feature type="binding site" evidence="8">
    <location>
        <position position="247"/>
    </location>
    <ligand>
        <name>shikimate</name>
        <dbReference type="ChEBI" id="CHEBI:36208"/>
    </ligand>
</feature>
<feature type="binding site" evidence="8">
    <location>
        <begin position="15"/>
        <end position="17"/>
    </location>
    <ligand>
        <name>shikimate</name>
        <dbReference type="ChEBI" id="CHEBI:36208"/>
    </ligand>
</feature>
<keyword evidence="13" id="KW-1185">Reference proteome</keyword>
<feature type="binding site" evidence="8">
    <location>
        <position position="240"/>
    </location>
    <ligand>
        <name>NADP(+)</name>
        <dbReference type="ChEBI" id="CHEBI:58349"/>
    </ligand>
</feature>
<comment type="caution">
    <text evidence="8">Lacks conserved residue(s) required for the propagation of feature annotation.</text>
</comment>
<evidence type="ECO:0000256" key="1">
    <source>
        <dbReference type="ARBA" id="ARBA00004871"/>
    </source>
</evidence>
<dbReference type="InterPro" id="IPR022893">
    <property type="entry name" value="Shikimate_DH_fam"/>
</dbReference>
<dbReference type="InterPro" id="IPR006151">
    <property type="entry name" value="Shikm_DH/Glu-tRNA_Rdtase"/>
</dbReference>
<dbReference type="PANTHER" id="PTHR21089">
    <property type="entry name" value="SHIKIMATE DEHYDROGENASE"/>
    <property type="match status" value="1"/>
</dbReference>
<feature type="binding site" evidence="8">
    <location>
        <position position="217"/>
    </location>
    <ligand>
        <name>NADP(+)</name>
        <dbReference type="ChEBI" id="CHEBI:58349"/>
    </ligand>
</feature>
<feature type="binding site" evidence="8">
    <location>
        <position position="87"/>
    </location>
    <ligand>
        <name>shikimate</name>
        <dbReference type="ChEBI" id="CHEBI:36208"/>
    </ligand>
</feature>
<feature type="binding site" evidence="8">
    <location>
        <position position="219"/>
    </location>
    <ligand>
        <name>shikimate</name>
        <dbReference type="ChEBI" id="CHEBI:36208"/>
    </ligand>
</feature>
<comment type="function">
    <text evidence="8">Involved in the biosynthesis of the chorismate, which leads to the biosynthesis of aromatic amino acids. Catalyzes the reversible NADPH linked reduction of 3-dehydroshikimate (DHSA) to yield shikimate (SA).</text>
</comment>
<keyword evidence="3 8" id="KW-0028">Amino-acid biosynthesis</keyword>